<feature type="domain" description="S1 motif" evidence="7">
    <location>
        <begin position="437"/>
        <end position="506"/>
    </location>
</feature>
<feature type="compositionally biased region" description="Basic residues" evidence="6">
    <location>
        <begin position="1213"/>
        <end position="1223"/>
    </location>
</feature>
<comment type="subcellular location">
    <subcellularLocation>
        <location evidence="1">Nucleus</location>
        <location evidence="1">Nucleolus</location>
    </subcellularLocation>
</comment>
<dbReference type="GO" id="GO:0006364">
    <property type="term" value="P:rRNA processing"/>
    <property type="evidence" value="ECO:0007669"/>
    <property type="project" value="UniProtKB-KW"/>
</dbReference>
<gene>
    <name evidence="8" type="ORF">Pmani_014964</name>
</gene>
<evidence type="ECO:0000256" key="1">
    <source>
        <dbReference type="ARBA" id="ARBA00004604"/>
    </source>
</evidence>
<feature type="compositionally biased region" description="Basic and acidic residues" evidence="6">
    <location>
        <begin position="1189"/>
        <end position="1208"/>
    </location>
</feature>
<keyword evidence="2" id="KW-0698">rRNA processing</keyword>
<feature type="domain" description="S1 motif" evidence="7">
    <location>
        <begin position="832"/>
        <end position="896"/>
    </location>
</feature>
<sequence>MATVKTKAKERDIFSVRISTDKKKIKKRKRDNDDEDVSLYKKAKSKNLSDYDILPLSYETITPGQVILGCVQKVHNYVITVNLPHQLMGFVSLARISKAYTRLLTKVQEGSEDEMEEEVHTLEELYQPGQYLVTKVVSVEKNNGMIKVNLTLMPQEVNLGLSSTLLEIDQVIVCAVVSEEETGFVMDTGIPNIMAAFVKKTDIEGSDIVGVGSVARCKITKILGNKEEDGEPISLQLTADVTTVRQVKLEVVDTANLALLLPGTAINTFVSKIHASVLNVLLGGIDGVVNHQYLTKPTDKLQKYQVNQKVLARVLYIMPLTKVVHLTLQETVCSGRTKSELPEGLKIGDTVKDALIYKSQQSGIFLKLGENCRGFCASKFLTNKKKTPSNVRGDYPVGTKRDCHLVKYLYMDQMFIGSLHRSAVEQEIKGYQNVEVGKILKVTINSYNEHGADVAISKVVRGLVPMLHLTNIIMKHPEKKYQVGQVVKTRVLQVVPERKHILLTCKKQVLQSREPIVKEYSDSILGVITKGYIVKILKVGLLVAFYGDTKGFVPKSKATYDPHQDLVELFRVGQVVTCKVIEVYPEKRNMTLSLLLDDERALNNNISAEKLSMVNLRDRVDCVVESLEEESIHVNIKDIDISAKIPIHHLSDHNIHSSILKELLKVGDEINGAVVIQRNPNAITLTLKSSILNWIEAGDKALQGKNELTVHESYPGIVVNIQSYGLLVSVPVGDENGFVGLIHISNFGDSRKWYLHSPPPEVHIGQCLFTFFKERDTQNRPKLSSSLKDNMQDVTQSSLQLLCDYLRRQKDIQRAMLRLNGQASRLAKVVPGSVVTVTVKAITQDGLWVTVKDTGLPGVISSSHRLTKTNVKKGQKLSAAVLYVNLVEKCLELTIMPHLVKSLGARKAEPVTKVGMKARCEVLMSRKSFIMVKLITHCCGQIAYLPALRHTNDMCGRSFLYTVGQKCHIVIKHIEDDFILANLKEHDTGGSLDIKSSGPTFVYNGEEEEDEGDAHVSAEHMAGVIERVRRDTQVTLEGLDQGKPENEKADRITKWNILLGDDFPQHNAIDFATVINARKRKAKKSFEGKVTGSEEGKREEGGSTRKQHSKQLKTINDETSEGGKMQEEEELEDEELEDEELEELEEEELEDEEQEEEMLEEQEQEEEELEEEEQEEEEQEEEEEEELEEEKHDERKESITTHCTDDSTTKATKVTKKKKKKKGNVTAQGSSDHTIDSGVDTEGEEEQQQQQHCLSIGSGFVWDIPETLGEGDHDSSEDDDEQDQPLKKKHKKLSSAERAAMAREEEQRLHQLECTRLDTQSTPQSALEYEELLQASPNSSALWIQFISFHFESAQLEQAKAVGKRALQVIDVREEEERLNVWTVLLRLEVKFGTPESAAALYKEALATNDPLKVHSAMAMVYNQDGQHREADKVYFVMTKKFSTELDVWVKAGIHFFNLKRLEEARKYLERALLSLDKKHHIELINRFGQLEFRFGEAERGRTMFESLLSSYPKRIDIWNVYVDLLTKHKDIEGARNILERMTGLKLRLRKMRAVFKKFLAFEKEHGSSQSVEMVKKRVEEFVASTLHQNA</sequence>
<evidence type="ECO:0000313" key="8">
    <source>
        <dbReference type="EMBL" id="KAK4313675.1"/>
    </source>
</evidence>
<dbReference type="GO" id="GO:0003723">
    <property type="term" value="F:RNA binding"/>
    <property type="evidence" value="ECO:0007669"/>
    <property type="project" value="TreeGrafter"/>
</dbReference>
<keyword evidence="5" id="KW-0539">Nucleus</keyword>
<dbReference type="SMART" id="SM00386">
    <property type="entry name" value="HAT"/>
    <property type="match status" value="4"/>
</dbReference>
<dbReference type="SUPFAM" id="SSF48452">
    <property type="entry name" value="TPR-like"/>
    <property type="match status" value="1"/>
</dbReference>
<evidence type="ECO:0000256" key="4">
    <source>
        <dbReference type="ARBA" id="ARBA00022737"/>
    </source>
</evidence>
<dbReference type="EMBL" id="JAWZYT010001276">
    <property type="protein sequence ID" value="KAK4313675.1"/>
    <property type="molecule type" value="Genomic_DNA"/>
</dbReference>
<dbReference type="Pfam" id="PF23459">
    <property type="entry name" value="S1_RRP5"/>
    <property type="match status" value="2"/>
</dbReference>
<accession>A0AAE1PUE8</accession>
<evidence type="ECO:0000313" key="9">
    <source>
        <dbReference type="Proteomes" id="UP001292094"/>
    </source>
</evidence>
<dbReference type="Proteomes" id="UP001292094">
    <property type="component" value="Unassembled WGS sequence"/>
</dbReference>
<evidence type="ECO:0000256" key="2">
    <source>
        <dbReference type="ARBA" id="ARBA00022552"/>
    </source>
</evidence>
<organism evidence="8 9">
    <name type="scientific">Petrolisthes manimaculis</name>
    <dbReference type="NCBI Taxonomy" id="1843537"/>
    <lineage>
        <taxon>Eukaryota</taxon>
        <taxon>Metazoa</taxon>
        <taxon>Ecdysozoa</taxon>
        <taxon>Arthropoda</taxon>
        <taxon>Crustacea</taxon>
        <taxon>Multicrustacea</taxon>
        <taxon>Malacostraca</taxon>
        <taxon>Eumalacostraca</taxon>
        <taxon>Eucarida</taxon>
        <taxon>Decapoda</taxon>
        <taxon>Pleocyemata</taxon>
        <taxon>Anomura</taxon>
        <taxon>Galatheoidea</taxon>
        <taxon>Porcellanidae</taxon>
        <taxon>Petrolisthes</taxon>
    </lineage>
</organism>
<feature type="domain" description="S1 motif" evidence="7">
    <location>
        <begin position="64"/>
        <end position="151"/>
    </location>
</feature>
<dbReference type="Gene3D" id="2.40.50.140">
    <property type="entry name" value="Nucleic acid-binding proteins"/>
    <property type="match status" value="5"/>
</dbReference>
<dbReference type="InterPro" id="IPR008847">
    <property type="entry name" value="Suf"/>
</dbReference>
<feature type="domain" description="S1 motif" evidence="7">
    <location>
        <begin position="711"/>
        <end position="788"/>
    </location>
</feature>
<keyword evidence="9" id="KW-1185">Reference proteome</keyword>
<dbReference type="Pfam" id="PF05843">
    <property type="entry name" value="Suf"/>
    <property type="match status" value="1"/>
</dbReference>
<dbReference type="FunFam" id="2.40.50.140:FF:000103">
    <property type="entry name" value="protein RRP5 homolog"/>
    <property type="match status" value="2"/>
</dbReference>
<dbReference type="InterPro" id="IPR057302">
    <property type="entry name" value="Rrp5_S1"/>
</dbReference>
<dbReference type="Gene3D" id="1.25.40.10">
    <property type="entry name" value="Tetratricopeptide repeat domain"/>
    <property type="match status" value="1"/>
</dbReference>
<protein>
    <recommendedName>
        <fullName evidence="7">S1 motif domain-containing protein</fullName>
    </recommendedName>
</protein>
<feature type="compositionally biased region" description="Acidic residues" evidence="6">
    <location>
        <begin position="1127"/>
        <end position="1188"/>
    </location>
</feature>
<evidence type="ECO:0000256" key="5">
    <source>
        <dbReference type="ARBA" id="ARBA00023242"/>
    </source>
</evidence>
<dbReference type="InterPro" id="IPR012340">
    <property type="entry name" value="NA-bd_OB-fold"/>
</dbReference>
<dbReference type="InterPro" id="IPR003107">
    <property type="entry name" value="HAT"/>
</dbReference>
<name>A0AAE1PUE8_9EUCA</name>
<keyword evidence="3" id="KW-0597">Phosphoprotein</keyword>
<dbReference type="PANTHER" id="PTHR23270">
    <property type="entry name" value="PROGRAMMED CELL DEATH PROTEIN 11 PRE-RRNA PROCESSING PROTEIN RRP5"/>
    <property type="match status" value="1"/>
</dbReference>
<dbReference type="InterPro" id="IPR011990">
    <property type="entry name" value="TPR-like_helical_dom_sf"/>
</dbReference>
<dbReference type="InterPro" id="IPR003029">
    <property type="entry name" value="S1_domain"/>
</dbReference>
<dbReference type="Pfam" id="PF00575">
    <property type="entry name" value="S1"/>
    <property type="match status" value="1"/>
</dbReference>
<dbReference type="SMART" id="SM00316">
    <property type="entry name" value="S1"/>
    <property type="match status" value="9"/>
</dbReference>
<keyword evidence="4" id="KW-0677">Repeat</keyword>
<dbReference type="PROSITE" id="PS50126">
    <property type="entry name" value="S1"/>
    <property type="match status" value="6"/>
</dbReference>
<feature type="compositionally biased region" description="Basic and acidic residues" evidence="6">
    <location>
        <begin position="1084"/>
        <end position="1103"/>
    </location>
</feature>
<feature type="region of interest" description="Disordered" evidence="6">
    <location>
        <begin position="1082"/>
        <end position="1305"/>
    </location>
</feature>
<proteinExistence type="predicted"/>
<dbReference type="InterPro" id="IPR045209">
    <property type="entry name" value="Rrp5"/>
</dbReference>
<reference evidence="8" key="1">
    <citation type="submission" date="2023-11" db="EMBL/GenBank/DDBJ databases">
        <title>Genome assemblies of two species of porcelain crab, Petrolisthes cinctipes and Petrolisthes manimaculis (Anomura: Porcellanidae).</title>
        <authorList>
            <person name="Angst P."/>
        </authorList>
    </citation>
    <scope>NUCLEOTIDE SEQUENCE</scope>
    <source>
        <strain evidence="8">PB745_02</strain>
        <tissue evidence="8">Gill</tissue>
    </source>
</reference>
<feature type="domain" description="S1 motif" evidence="7">
    <location>
        <begin position="617"/>
        <end position="688"/>
    </location>
</feature>
<evidence type="ECO:0000259" key="7">
    <source>
        <dbReference type="PROSITE" id="PS50126"/>
    </source>
</evidence>
<dbReference type="PANTHER" id="PTHR23270:SF10">
    <property type="entry name" value="PROTEIN RRP5 HOMOLOG"/>
    <property type="match status" value="1"/>
</dbReference>
<evidence type="ECO:0000256" key="6">
    <source>
        <dbReference type="SAM" id="MobiDB-lite"/>
    </source>
</evidence>
<dbReference type="GO" id="GO:0032040">
    <property type="term" value="C:small-subunit processome"/>
    <property type="evidence" value="ECO:0007669"/>
    <property type="project" value="TreeGrafter"/>
</dbReference>
<feature type="domain" description="S1 motif" evidence="7">
    <location>
        <begin position="526"/>
        <end position="595"/>
    </location>
</feature>
<dbReference type="SUPFAM" id="SSF50249">
    <property type="entry name" value="Nucleic acid-binding proteins"/>
    <property type="match status" value="5"/>
</dbReference>
<evidence type="ECO:0000256" key="3">
    <source>
        <dbReference type="ARBA" id="ARBA00022553"/>
    </source>
</evidence>
<dbReference type="FunFam" id="1.25.40.10:FF:000065">
    <property type="entry name" value="Programmed cell death 11"/>
    <property type="match status" value="1"/>
</dbReference>
<comment type="caution">
    <text evidence="8">The sequence shown here is derived from an EMBL/GenBank/DDBJ whole genome shotgun (WGS) entry which is preliminary data.</text>
</comment>